<keyword evidence="1" id="KW-0812">Transmembrane</keyword>
<evidence type="ECO:0000313" key="3">
    <source>
        <dbReference type="Proteomes" id="UP000699975"/>
    </source>
</evidence>
<dbReference type="RefSeq" id="WP_218317354.1">
    <property type="nucleotide sequence ID" value="NZ_JAGSPB010000002.1"/>
</dbReference>
<dbReference type="EMBL" id="JAGSPB010000002">
    <property type="protein sequence ID" value="MBV7266811.1"/>
    <property type="molecule type" value="Genomic_DNA"/>
</dbReference>
<protein>
    <submittedName>
        <fullName evidence="2">Uncharacterized protein</fullName>
    </submittedName>
</protein>
<keyword evidence="3" id="KW-1185">Reference proteome</keyword>
<dbReference type="Proteomes" id="UP000699975">
    <property type="component" value="Unassembled WGS sequence"/>
</dbReference>
<keyword evidence="1" id="KW-1133">Transmembrane helix</keyword>
<gene>
    <name evidence="2" type="ORF">KCG45_11525</name>
</gene>
<name>A0ABS6SPQ0_9SPHN</name>
<evidence type="ECO:0000256" key="1">
    <source>
        <dbReference type="SAM" id="Phobius"/>
    </source>
</evidence>
<comment type="caution">
    <text evidence="2">The sequence shown here is derived from an EMBL/GenBank/DDBJ whole genome shotgun (WGS) entry which is preliminary data.</text>
</comment>
<feature type="transmembrane region" description="Helical" evidence="1">
    <location>
        <begin position="16"/>
        <end position="37"/>
    </location>
</feature>
<feature type="transmembrane region" description="Helical" evidence="1">
    <location>
        <begin position="88"/>
        <end position="112"/>
    </location>
</feature>
<feature type="transmembrane region" description="Helical" evidence="1">
    <location>
        <begin position="150"/>
        <end position="170"/>
    </location>
</feature>
<sequence length="175" mass="19731">MTFAEASPDIKRSETALSVGLLFFAFFLFLVTRDLFYDASWPFGWDGRLEYQYWSEFSSFLTVVIFAVPTLLWHGIELIHDNEARGQPVGLLGSYPLFLTTLLLGLSGNAIIQSGLTEWLSCYPAYLENSDGDNFVGYCTPTLGAWSEFLVLPFLLALWLISLAKIGVLFSRKFK</sequence>
<reference evidence="2 3" key="1">
    <citation type="submission" date="2021-04" db="EMBL/GenBank/DDBJ databases">
        <authorList>
            <person name="Pira H."/>
            <person name="Risdian C."/>
            <person name="Wink J."/>
        </authorList>
    </citation>
    <scope>NUCLEOTIDE SEQUENCE [LARGE SCALE GENOMIC DNA]</scope>
    <source>
        <strain evidence="2 3">WH131</strain>
    </source>
</reference>
<evidence type="ECO:0000313" key="2">
    <source>
        <dbReference type="EMBL" id="MBV7266811.1"/>
    </source>
</evidence>
<feature type="transmembrane region" description="Helical" evidence="1">
    <location>
        <begin position="57"/>
        <end position="76"/>
    </location>
</feature>
<keyword evidence="1" id="KW-0472">Membrane</keyword>
<accession>A0ABS6SPQ0</accession>
<organism evidence="2 3">
    <name type="scientific">Erythrobacter ani</name>
    <dbReference type="NCBI Taxonomy" id="2827235"/>
    <lineage>
        <taxon>Bacteria</taxon>
        <taxon>Pseudomonadati</taxon>
        <taxon>Pseudomonadota</taxon>
        <taxon>Alphaproteobacteria</taxon>
        <taxon>Sphingomonadales</taxon>
        <taxon>Erythrobacteraceae</taxon>
        <taxon>Erythrobacter/Porphyrobacter group</taxon>
        <taxon>Erythrobacter</taxon>
    </lineage>
</organism>
<proteinExistence type="predicted"/>